<dbReference type="PANTHER" id="PTHR21780">
    <property type="entry name" value="TRANSMEMBRANE PROTEIN 209"/>
    <property type="match status" value="1"/>
</dbReference>
<reference evidence="2 3" key="1">
    <citation type="journal article" date="2021" name="MBio">
        <title>A New Model Trypanosomatid, Novymonas esmeraldas: Genomic Perception of Its 'Candidatus Pandoraea novymonadis' Endosymbiont.</title>
        <authorList>
            <person name="Zakharova A."/>
            <person name="Saura A."/>
            <person name="Butenko A."/>
            <person name="Podesvova L."/>
            <person name="Warmusova S."/>
            <person name="Kostygov A.Y."/>
            <person name="Nenarokova A."/>
            <person name="Lukes J."/>
            <person name="Opperdoes F.R."/>
            <person name="Yurchenko V."/>
        </authorList>
    </citation>
    <scope>NUCLEOTIDE SEQUENCE [LARGE SCALE GENOMIC DNA]</scope>
    <source>
        <strain evidence="2 3">E262AT.01</strain>
    </source>
</reference>
<dbReference type="GO" id="GO:0016020">
    <property type="term" value="C:membrane"/>
    <property type="evidence" value="ECO:0007669"/>
    <property type="project" value="TreeGrafter"/>
</dbReference>
<gene>
    <name evidence="2" type="ORF">NESM_000755800</name>
</gene>
<dbReference type="Proteomes" id="UP001430356">
    <property type="component" value="Unassembled WGS sequence"/>
</dbReference>
<protein>
    <submittedName>
        <fullName evidence="2">Uncharacterized protein</fullName>
    </submittedName>
</protein>
<dbReference type="InterPro" id="IPR019176">
    <property type="entry name" value="Cytochrome_B561-rel"/>
</dbReference>
<comment type="caution">
    <text evidence="2">The sequence shown here is derived from an EMBL/GenBank/DDBJ whole genome shotgun (WGS) entry which is preliminary data.</text>
</comment>
<accession>A0AAW0EXZ5</accession>
<dbReference type="EMBL" id="JAECZO010000128">
    <property type="protein sequence ID" value="KAK7198005.1"/>
    <property type="molecule type" value="Genomic_DNA"/>
</dbReference>
<name>A0AAW0EXZ5_9TRYP</name>
<evidence type="ECO:0000313" key="2">
    <source>
        <dbReference type="EMBL" id="KAK7198005.1"/>
    </source>
</evidence>
<keyword evidence="3" id="KW-1185">Reference proteome</keyword>
<feature type="region of interest" description="Disordered" evidence="1">
    <location>
        <begin position="201"/>
        <end position="223"/>
    </location>
</feature>
<organism evidence="2 3">
    <name type="scientific">Novymonas esmeraldas</name>
    <dbReference type="NCBI Taxonomy" id="1808958"/>
    <lineage>
        <taxon>Eukaryota</taxon>
        <taxon>Discoba</taxon>
        <taxon>Euglenozoa</taxon>
        <taxon>Kinetoplastea</taxon>
        <taxon>Metakinetoplastina</taxon>
        <taxon>Trypanosomatida</taxon>
        <taxon>Trypanosomatidae</taxon>
        <taxon>Novymonas</taxon>
    </lineage>
</organism>
<evidence type="ECO:0000313" key="3">
    <source>
        <dbReference type="Proteomes" id="UP001430356"/>
    </source>
</evidence>
<evidence type="ECO:0000256" key="1">
    <source>
        <dbReference type="SAM" id="MobiDB-lite"/>
    </source>
</evidence>
<sequence>MRHSHYRVLLEHERLLRGDNCGWPARQRHVRWLTVLFFELYGLCTYSAWRHRVPPRHVWIDGVLVEVVEDTWVDVVRGWLLCAGLVSGALLALLRILLGHPPVPNTTGLRRTTPTETTAAAAAAAAAPREWTPLSKRAISTIAVPAWARHRADGRATSAGVTTTTTAAAAAAAAEHTRTLDAARPMRTESDLEWFLACENTQRQQHQPPPQQQQPCSSAVTGAGAASRQGDVISVVYDAAPLHQRGRGGPAAQTLGLPFASASSSSSLPWASLGITQLEEALQRTREWMSDVCRRLVADIEVCDRWFGEHQIEAYDCHHSLQELLPAPAPVPAAPLSAMRWGAPATVAAAPQPETKLAALVREKAHCRQTQQGMRELDAALRYDQRLTLEARLDVSGTFPSAAAARPSNAELTACRAYVMERLRTFAKQRHLASYDSSGGDAATWRCGFPCDAHLLLHVLRTSVKGLSEYVRFGYQLESQPQDLALYVGDTGEPYFYVRLRHGSDVVLLSPRHGPTSLMEAVLAFAAAVQVYHRGVYGGVRGTVDLSEVGLLKVIAERRRTS</sequence>
<dbReference type="AlphaFoldDB" id="A0AAW0EXZ5"/>
<dbReference type="PANTHER" id="PTHR21780:SF0">
    <property type="entry name" value="TRANSMEMBRANE PROTEIN 209"/>
    <property type="match status" value="1"/>
</dbReference>
<proteinExistence type="predicted"/>